<dbReference type="PRINTS" id="PR00364">
    <property type="entry name" value="DISEASERSIST"/>
</dbReference>
<dbReference type="SUPFAM" id="SSF47413">
    <property type="entry name" value="lambda repressor-like DNA-binding domains"/>
    <property type="match status" value="1"/>
</dbReference>
<dbReference type="Pfam" id="PF13424">
    <property type="entry name" value="TPR_12"/>
    <property type="match status" value="1"/>
</dbReference>
<organism evidence="2 3">
    <name type="scientific">Lentzea waywayandensis</name>
    <dbReference type="NCBI Taxonomy" id="84724"/>
    <lineage>
        <taxon>Bacteria</taxon>
        <taxon>Bacillati</taxon>
        <taxon>Actinomycetota</taxon>
        <taxon>Actinomycetes</taxon>
        <taxon>Pseudonocardiales</taxon>
        <taxon>Pseudonocardiaceae</taxon>
        <taxon>Lentzea</taxon>
    </lineage>
</organism>
<reference evidence="3" key="1">
    <citation type="submission" date="2016-10" db="EMBL/GenBank/DDBJ databases">
        <authorList>
            <person name="Varghese N."/>
            <person name="Submissions S."/>
        </authorList>
    </citation>
    <scope>NUCLEOTIDE SEQUENCE [LARGE SCALE GENOMIC DNA]</scope>
    <source>
        <strain evidence="3">DSM 44232</strain>
    </source>
</reference>
<evidence type="ECO:0000313" key="3">
    <source>
        <dbReference type="Proteomes" id="UP000198583"/>
    </source>
</evidence>
<feature type="domain" description="HTH cro/C1-type" evidence="1">
    <location>
        <begin position="13"/>
        <end position="67"/>
    </location>
</feature>
<dbReference type="Gene3D" id="3.40.50.300">
    <property type="entry name" value="P-loop containing nucleotide triphosphate hydrolases"/>
    <property type="match status" value="1"/>
</dbReference>
<dbReference type="AlphaFoldDB" id="A0A1I6DKG1"/>
<dbReference type="Proteomes" id="UP000198583">
    <property type="component" value="Unassembled WGS sequence"/>
</dbReference>
<dbReference type="STRING" id="84724.SAMN04488564_102903"/>
<dbReference type="InterPro" id="IPR001387">
    <property type="entry name" value="Cro/C1-type_HTH"/>
</dbReference>
<dbReference type="PROSITE" id="PS50943">
    <property type="entry name" value="HTH_CROC1"/>
    <property type="match status" value="1"/>
</dbReference>
<dbReference type="SUPFAM" id="SSF52540">
    <property type="entry name" value="P-loop containing nucleoside triphosphate hydrolases"/>
    <property type="match status" value="1"/>
</dbReference>
<dbReference type="OrthoDB" id="581105at2"/>
<dbReference type="InterPro" id="IPR011990">
    <property type="entry name" value="TPR-like_helical_dom_sf"/>
</dbReference>
<dbReference type="Pfam" id="PF13560">
    <property type="entry name" value="HTH_31"/>
    <property type="match status" value="1"/>
</dbReference>
<dbReference type="PANTHER" id="PTHR47691:SF3">
    <property type="entry name" value="HTH-TYPE TRANSCRIPTIONAL REGULATOR RV0890C-RELATED"/>
    <property type="match status" value="1"/>
</dbReference>
<dbReference type="InterPro" id="IPR002182">
    <property type="entry name" value="NB-ARC"/>
</dbReference>
<dbReference type="Pfam" id="PF00931">
    <property type="entry name" value="NB-ARC"/>
    <property type="match status" value="1"/>
</dbReference>
<name>A0A1I6DKG1_9PSEU</name>
<accession>A0A1I6DKG1</accession>
<dbReference type="GO" id="GO:0043531">
    <property type="term" value="F:ADP binding"/>
    <property type="evidence" value="ECO:0007669"/>
    <property type="project" value="InterPro"/>
</dbReference>
<dbReference type="SUPFAM" id="SSF48452">
    <property type="entry name" value="TPR-like"/>
    <property type="match status" value="2"/>
</dbReference>
<keyword evidence="3" id="KW-1185">Reference proteome</keyword>
<proteinExistence type="predicted"/>
<dbReference type="EMBL" id="FOYL01000002">
    <property type="protein sequence ID" value="SFR05857.1"/>
    <property type="molecule type" value="Genomic_DNA"/>
</dbReference>
<dbReference type="PANTHER" id="PTHR47691">
    <property type="entry name" value="REGULATOR-RELATED"/>
    <property type="match status" value="1"/>
</dbReference>
<evidence type="ECO:0000259" key="1">
    <source>
        <dbReference type="PROSITE" id="PS50943"/>
    </source>
</evidence>
<sequence>MAAAELSLFGGELRRLRLLAGLSQSRFAVLIHYSKGYLSKVETGSAEVNREFAKACDDALEANGALLELAGDRPRKRSVGQLAATMSGLPPSTPHFVGRSAELARITAFLSAEQGAVACALTGLAGAGKTALALRAAWAVADSFPDGCAYLDLAGHAPEAQAMSARDAFHPLLRMLGVPAEQIPSHPDARANLYRSVLRGKRCLFVLDNVGSARQVAPLLPSEPRCRVIITSRNRLNALDDAVHVTVDVLPAETAVSLFRAIARERAESAPDEVVARVVDRCGRLPLAVRIAAARFHGSPMWTLEEFDERLVGEASRLSALNDGERSVAAAFSLSCQALTAAQLRLFALLALHPGRDVEVRSAAALADLGLVETQRLLDDLGDVHLVSPLGTNHVTVHDLVRAFAGDRLLPGIGPAEQAAALRRLLDHSLVLTESSDEFLAPHRHRLALSVGTLPEVSVKFTERATATAWIDAEWPNLVALCRTAAARGLHDQCWQLAFLLRDFFFLTKLWDVWIDLHLLAADAARVAGDGKALAITLNNLGMAHADRGELAVAIGYYEEALEQFRELEDPRGVTDALSNIAWAALYQGDPGRTMRDLSEARASYLRMNSPRNAAIAFRGMALAEVELGSCDDAVRHAEESEAEFAALGLELDVVMSANCTAWAHFRAGRLDDAAEQYARAVELARNCGSQYEMARATTGLGNVDAAKGHLGAAATHWAAADQLHGGLNDVMVGETRARKALA</sequence>
<dbReference type="Gene3D" id="1.25.40.10">
    <property type="entry name" value="Tetratricopeptide repeat domain"/>
    <property type="match status" value="2"/>
</dbReference>
<dbReference type="Gene3D" id="1.10.260.40">
    <property type="entry name" value="lambda repressor-like DNA-binding domains"/>
    <property type="match status" value="1"/>
</dbReference>
<dbReference type="InterPro" id="IPR019734">
    <property type="entry name" value="TPR_rpt"/>
</dbReference>
<gene>
    <name evidence="2" type="ORF">SAMN04488564_102903</name>
</gene>
<dbReference type="InterPro" id="IPR010982">
    <property type="entry name" value="Lambda_DNA-bd_dom_sf"/>
</dbReference>
<evidence type="ECO:0000313" key="2">
    <source>
        <dbReference type="EMBL" id="SFR05857.1"/>
    </source>
</evidence>
<dbReference type="SMART" id="SM00530">
    <property type="entry name" value="HTH_XRE"/>
    <property type="match status" value="1"/>
</dbReference>
<dbReference type="GO" id="GO:0003677">
    <property type="term" value="F:DNA binding"/>
    <property type="evidence" value="ECO:0007669"/>
    <property type="project" value="InterPro"/>
</dbReference>
<dbReference type="InterPro" id="IPR027417">
    <property type="entry name" value="P-loop_NTPase"/>
</dbReference>
<protein>
    <submittedName>
        <fullName evidence="2">Tetratricopeptide repeat-containing protein</fullName>
    </submittedName>
</protein>
<dbReference type="SMART" id="SM00028">
    <property type="entry name" value="TPR"/>
    <property type="match status" value="2"/>
</dbReference>
<dbReference type="RefSeq" id="WP_093590093.1">
    <property type="nucleotide sequence ID" value="NZ_FOYL01000002.1"/>
</dbReference>